<gene>
    <name evidence="2" type="ORF">B9Q02_02900</name>
</gene>
<dbReference type="SMART" id="SM01130">
    <property type="entry name" value="DHDPS"/>
    <property type="match status" value="1"/>
</dbReference>
<keyword evidence="1" id="KW-0456">Lyase</keyword>
<dbReference type="AlphaFoldDB" id="A0A2R6AIT3"/>
<dbReference type="Proteomes" id="UP000240569">
    <property type="component" value="Unassembled WGS sequence"/>
</dbReference>
<dbReference type="Gene3D" id="3.20.20.70">
    <property type="entry name" value="Aldolase class I"/>
    <property type="match status" value="1"/>
</dbReference>
<evidence type="ECO:0008006" key="4">
    <source>
        <dbReference type="Google" id="ProtNLM"/>
    </source>
</evidence>
<sequence length="234" mass="26879">MFKGLIYMCKRLEELEYDLAIIAPPYIMTKTEEQVINWVAKVAENTQIGLAFYNSPQFGITLSAKALSKIADIPNVVAIKEASFNMNISIDTHLEAGKKVVVSTPDEEIFFYEPYYGFHQQVMFANTSDWRFDTEEKHDYVEFINLATKGELEKAKEIYPRIWPIKRVSRKWWGRLVARTGGSLPVQMVKYWGELMGMAGGHVRPPLIPLTDEEKKEIREDLTKLGLIKLTLKA</sequence>
<accession>A0A2R6AIT3</accession>
<dbReference type="GO" id="GO:0008675">
    <property type="term" value="F:2-dehydro-3-deoxy-phosphogluconate aldolase activity"/>
    <property type="evidence" value="ECO:0007669"/>
    <property type="project" value="UniProtKB-ARBA"/>
</dbReference>
<dbReference type="CDD" id="cd00408">
    <property type="entry name" value="DHDPS-like"/>
    <property type="match status" value="1"/>
</dbReference>
<organism evidence="2 3">
    <name type="scientific">Candidatus Marsarchaeota G1 archaeon BE_D</name>
    <dbReference type="NCBI Taxonomy" id="1978156"/>
    <lineage>
        <taxon>Archaea</taxon>
        <taxon>Candidatus Marsarchaeota</taxon>
        <taxon>Candidatus Marsarchaeota group 1</taxon>
    </lineage>
</organism>
<evidence type="ECO:0000256" key="1">
    <source>
        <dbReference type="ARBA" id="ARBA00023239"/>
    </source>
</evidence>
<comment type="caution">
    <text evidence="2">The sequence shown here is derived from an EMBL/GenBank/DDBJ whole genome shotgun (WGS) entry which is preliminary data.</text>
</comment>
<dbReference type="PANTHER" id="PTHR12128">
    <property type="entry name" value="DIHYDRODIPICOLINATE SYNTHASE"/>
    <property type="match status" value="1"/>
</dbReference>
<evidence type="ECO:0000313" key="3">
    <source>
        <dbReference type="Proteomes" id="UP000240569"/>
    </source>
</evidence>
<dbReference type="InterPro" id="IPR002220">
    <property type="entry name" value="DapA-like"/>
</dbReference>
<reference evidence="2 3" key="1">
    <citation type="submission" date="2017-04" db="EMBL/GenBank/DDBJ databases">
        <title>Novel microbial lineages endemic to geothermal iron-oxide mats fill important gaps in the evolutionary history of Archaea.</title>
        <authorList>
            <person name="Jay Z.J."/>
            <person name="Beam J.P."/>
            <person name="Dlakic M."/>
            <person name="Rusch D.B."/>
            <person name="Kozubal M.A."/>
            <person name="Inskeep W.P."/>
        </authorList>
    </citation>
    <scope>NUCLEOTIDE SEQUENCE [LARGE SCALE GENOMIC DNA]</scope>
    <source>
        <strain evidence="2">BE_D</strain>
    </source>
</reference>
<protein>
    <recommendedName>
        <fullName evidence="4">Dihydrodipicolinate synthase family protein</fullName>
    </recommendedName>
</protein>
<name>A0A2R6AIT3_9ARCH</name>
<dbReference type="PANTHER" id="PTHR12128:SF66">
    <property type="entry name" value="4-HYDROXY-2-OXOGLUTARATE ALDOLASE, MITOCHONDRIAL"/>
    <property type="match status" value="1"/>
</dbReference>
<dbReference type="EMBL" id="NEXD01000009">
    <property type="protein sequence ID" value="PSN86259.1"/>
    <property type="molecule type" value="Genomic_DNA"/>
</dbReference>
<proteinExistence type="predicted"/>
<dbReference type="GO" id="GO:0008840">
    <property type="term" value="F:4-hydroxy-tetrahydrodipicolinate synthase activity"/>
    <property type="evidence" value="ECO:0007669"/>
    <property type="project" value="TreeGrafter"/>
</dbReference>
<dbReference type="SUPFAM" id="SSF51569">
    <property type="entry name" value="Aldolase"/>
    <property type="match status" value="1"/>
</dbReference>
<dbReference type="Pfam" id="PF00701">
    <property type="entry name" value="DHDPS"/>
    <property type="match status" value="1"/>
</dbReference>
<evidence type="ECO:0000313" key="2">
    <source>
        <dbReference type="EMBL" id="PSN86259.1"/>
    </source>
</evidence>
<dbReference type="InterPro" id="IPR013785">
    <property type="entry name" value="Aldolase_TIM"/>
</dbReference>